<dbReference type="Pfam" id="PF05681">
    <property type="entry name" value="Fumerase"/>
    <property type="match status" value="1"/>
</dbReference>
<reference evidence="8 9" key="1">
    <citation type="submission" date="2018-12" db="EMBL/GenBank/DDBJ databases">
        <authorList>
            <consortium name="Pathogen Informatics"/>
        </authorList>
    </citation>
    <scope>NUCLEOTIDE SEQUENCE [LARGE SCALE GENOMIC DNA]</scope>
    <source>
        <strain evidence="8 9">NCTC13635</strain>
    </source>
</reference>
<dbReference type="PANTHER" id="PTHR30389:SF0">
    <property type="entry name" value="FUMARATE HYDRATASE CLASS I, AEROBIC"/>
    <property type="match status" value="1"/>
</dbReference>
<evidence type="ECO:0000313" key="9">
    <source>
        <dbReference type="Proteomes" id="UP000282433"/>
    </source>
</evidence>
<dbReference type="GO" id="GO:0051539">
    <property type="term" value="F:4 iron, 4 sulfur cluster binding"/>
    <property type="evidence" value="ECO:0007669"/>
    <property type="project" value="UniProtKB-KW"/>
</dbReference>
<dbReference type="GO" id="GO:0046872">
    <property type="term" value="F:metal ion binding"/>
    <property type="evidence" value="ECO:0007669"/>
    <property type="project" value="UniProtKB-KW"/>
</dbReference>
<feature type="domain" description="Fe-S hydro-lyase tartrate dehydratase alpha-type catalytic" evidence="7">
    <location>
        <begin position="11"/>
        <end position="66"/>
    </location>
</feature>
<evidence type="ECO:0000256" key="1">
    <source>
        <dbReference type="ARBA" id="ARBA00008876"/>
    </source>
</evidence>
<dbReference type="EMBL" id="LR134162">
    <property type="protein sequence ID" value="VEA99452.1"/>
    <property type="molecule type" value="Genomic_DNA"/>
</dbReference>
<sequence>MSPCSSCATRKIAAKGVLPTCQDTGTAIIMGKKGQRVWTGGGDEAALAQGVYNTYTEDNLRYSQNAPAGYV</sequence>
<dbReference type="InterPro" id="IPR051208">
    <property type="entry name" value="Class-I_Fumarase/Tartrate_DH"/>
</dbReference>
<organism evidence="8 9">
    <name type="scientific">Klebsiella pneumoniae</name>
    <dbReference type="NCBI Taxonomy" id="573"/>
    <lineage>
        <taxon>Bacteria</taxon>
        <taxon>Pseudomonadati</taxon>
        <taxon>Pseudomonadota</taxon>
        <taxon>Gammaproteobacteria</taxon>
        <taxon>Enterobacterales</taxon>
        <taxon>Enterobacteriaceae</taxon>
        <taxon>Klebsiella/Raoultella group</taxon>
        <taxon>Klebsiella</taxon>
        <taxon>Klebsiella pneumoniae complex</taxon>
    </lineage>
</organism>
<name>A0A447RI19_KLEPN</name>
<comment type="similarity">
    <text evidence="1">Belongs to the class-I fumarase family.</text>
</comment>
<evidence type="ECO:0000256" key="6">
    <source>
        <dbReference type="ARBA" id="ARBA00023239"/>
    </source>
</evidence>
<evidence type="ECO:0000256" key="3">
    <source>
        <dbReference type="ARBA" id="ARBA00022723"/>
    </source>
</evidence>
<evidence type="ECO:0000256" key="4">
    <source>
        <dbReference type="ARBA" id="ARBA00023004"/>
    </source>
</evidence>
<keyword evidence="2" id="KW-0004">4Fe-4S</keyword>
<keyword evidence="6 8" id="KW-0456">Lyase</keyword>
<dbReference type="PANTHER" id="PTHR30389">
    <property type="entry name" value="FUMARATE HYDRATASE-RELATED"/>
    <property type="match status" value="1"/>
</dbReference>
<evidence type="ECO:0000256" key="5">
    <source>
        <dbReference type="ARBA" id="ARBA00023014"/>
    </source>
</evidence>
<protein>
    <submittedName>
        <fullName evidence="8">Fumarate hydratase FumB</fullName>
        <ecNumber evidence="8">4.2.1.2</ecNumber>
    </submittedName>
</protein>
<proteinExistence type="inferred from homology"/>
<dbReference type="AlphaFoldDB" id="A0A447RI19"/>
<dbReference type="InterPro" id="IPR004646">
    <property type="entry name" value="Fe-S_hydro-lyase_TtdA-typ_cat"/>
</dbReference>
<accession>A0A447RI19</accession>
<keyword evidence="3" id="KW-0479">Metal-binding</keyword>
<keyword evidence="5" id="KW-0411">Iron-sulfur</keyword>
<gene>
    <name evidence="8" type="primary">fumA_1</name>
    <name evidence="8" type="ORF">NCTC13635_00565</name>
</gene>
<dbReference type="GO" id="GO:0004333">
    <property type="term" value="F:fumarate hydratase activity"/>
    <property type="evidence" value="ECO:0007669"/>
    <property type="project" value="UniProtKB-EC"/>
</dbReference>
<evidence type="ECO:0000313" key="8">
    <source>
        <dbReference type="EMBL" id="VEA99452.1"/>
    </source>
</evidence>
<dbReference type="Proteomes" id="UP000282433">
    <property type="component" value="Chromosome"/>
</dbReference>
<dbReference type="EC" id="4.2.1.2" evidence="8"/>
<keyword evidence="4" id="KW-0408">Iron</keyword>
<evidence type="ECO:0000256" key="2">
    <source>
        <dbReference type="ARBA" id="ARBA00022485"/>
    </source>
</evidence>
<evidence type="ECO:0000259" key="7">
    <source>
        <dbReference type="Pfam" id="PF05681"/>
    </source>
</evidence>